<dbReference type="AlphaFoldDB" id="A0A182TG33"/>
<reference evidence="2" key="2">
    <citation type="submission" date="2020-05" db="UniProtKB">
        <authorList>
            <consortium name="EnsemblMetazoa"/>
        </authorList>
    </citation>
    <scope>IDENTIFICATION</scope>
    <source>
        <strain evidence="2">CM1001059</strain>
    </source>
</reference>
<dbReference type="Proteomes" id="UP000075902">
    <property type="component" value="Unassembled WGS sequence"/>
</dbReference>
<proteinExistence type="predicted"/>
<protein>
    <submittedName>
        <fullName evidence="2">Uncharacterized protein</fullName>
    </submittedName>
</protein>
<dbReference type="VEuPathDB" id="VectorBase:AMEC001692"/>
<evidence type="ECO:0000313" key="3">
    <source>
        <dbReference type="Proteomes" id="UP000075902"/>
    </source>
</evidence>
<feature type="compositionally biased region" description="Low complexity" evidence="1">
    <location>
        <begin position="53"/>
        <end position="72"/>
    </location>
</feature>
<dbReference type="STRING" id="34690.A0A182TG33"/>
<feature type="region of interest" description="Disordered" evidence="1">
    <location>
        <begin position="1"/>
        <end position="78"/>
    </location>
</feature>
<sequence length="132" mass="14451">MTATTVMTSGTTTSTSTTMSTNAKSKHMSASSREPKSDSKTSGGKSASDLHPSKPQHQQPQQQYLQYPNHYPLHQHQLGTKMSGKLGTVGVDSLSALHMLPVHLRDMFLAAQLLRGKLVPVRLFHIKPHTVH</sequence>
<feature type="compositionally biased region" description="Low complexity" evidence="1">
    <location>
        <begin position="1"/>
        <end position="21"/>
    </location>
</feature>
<organism evidence="2 3">
    <name type="scientific">Anopheles melas</name>
    <dbReference type="NCBI Taxonomy" id="34690"/>
    <lineage>
        <taxon>Eukaryota</taxon>
        <taxon>Metazoa</taxon>
        <taxon>Ecdysozoa</taxon>
        <taxon>Arthropoda</taxon>
        <taxon>Hexapoda</taxon>
        <taxon>Insecta</taxon>
        <taxon>Pterygota</taxon>
        <taxon>Neoptera</taxon>
        <taxon>Endopterygota</taxon>
        <taxon>Diptera</taxon>
        <taxon>Nematocera</taxon>
        <taxon>Culicoidea</taxon>
        <taxon>Culicidae</taxon>
        <taxon>Anophelinae</taxon>
        <taxon>Anopheles</taxon>
    </lineage>
</organism>
<dbReference type="EnsemblMetazoa" id="AMEC001692-RA">
    <property type="protein sequence ID" value="AMEC001692-PA"/>
    <property type="gene ID" value="AMEC001692"/>
</dbReference>
<name>A0A182TG33_9DIPT</name>
<accession>A0A182TG33</accession>
<evidence type="ECO:0000313" key="2">
    <source>
        <dbReference type="EnsemblMetazoa" id="AMEC001692-PA"/>
    </source>
</evidence>
<reference evidence="3" key="1">
    <citation type="submission" date="2014-01" db="EMBL/GenBank/DDBJ databases">
        <title>The Genome Sequence of Anopheles melas CM1001059_A (V2).</title>
        <authorList>
            <consortium name="The Broad Institute Genomics Platform"/>
            <person name="Neafsey D.E."/>
            <person name="Besansky N."/>
            <person name="Howell P."/>
            <person name="Walton C."/>
            <person name="Young S.K."/>
            <person name="Zeng Q."/>
            <person name="Gargeya S."/>
            <person name="Fitzgerald M."/>
            <person name="Haas B."/>
            <person name="Abouelleil A."/>
            <person name="Allen A.W."/>
            <person name="Alvarado L."/>
            <person name="Arachchi H.M."/>
            <person name="Berlin A.M."/>
            <person name="Chapman S.B."/>
            <person name="Gainer-Dewar J."/>
            <person name="Goldberg J."/>
            <person name="Griggs A."/>
            <person name="Gujja S."/>
            <person name="Hansen M."/>
            <person name="Howarth C."/>
            <person name="Imamovic A."/>
            <person name="Ireland A."/>
            <person name="Larimer J."/>
            <person name="McCowan C."/>
            <person name="Murphy C."/>
            <person name="Pearson M."/>
            <person name="Poon T.W."/>
            <person name="Priest M."/>
            <person name="Roberts A."/>
            <person name="Saif S."/>
            <person name="Shea T."/>
            <person name="Sisk P."/>
            <person name="Sykes S."/>
            <person name="Wortman J."/>
            <person name="Nusbaum C."/>
            <person name="Birren B."/>
        </authorList>
    </citation>
    <scope>NUCLEOTIDE SEQUENCE [LARGE SCALE GENOMIC DNA]</scope>
    <source>
        <strain evidence="3">CM1001059</strain>
    </source>
</reference>
<keyword evidence="3" id="KW-1185">Reference proteome</keyword>
<evidence type="ECO:0000256" key="1">
    <source>
        <dbReference type="SAM" id="MobiDB-lite"/>
    </source>
</evidence>